<accession>A0A829W3U9</accession>
<comment type="caution">
    <text evidence="2">The sequence shown here is derived from an EMBL/GenBank/DDBJ whole genome shotgun (WGS) entry which is preliminary data.</text>
</comment>
<gene>
    <name evidence="1" type="ORF">Ccl03g_45070</name>
    <name evidence="2" type="ORF">Ccl03g_48520</name>
</gene>
<reference evidence="2 3" key="1">
    <citation type="submission" date="2019-06" db="EMBL/GenBank/DDBJ databases">
        <title>Draft genome sequence of [Clostridium] clostridioforme NBRC 113352.</title>
        <authorList>
            <person name="Miura T."/>
            <person name="Furukawa M."/>
            <person name="Shimamura M."/>
            <person name="Ohyama Y."/>
            <person name="Yamazoe A."/>
            <person name="Kawasaki H."/>
        </authorList>
    </citation>
    <scope>NUCLEOTIDE SEQUENCE [LARGE SCALE GENOMIC DNA]</scope>
    <source>
        <strain evidence="2 3">NBRC 113352</strain>
    </source>
</reference>
<protein>
    <submittedName>
        <fullName evidence="2">Uncharacterized protein</fullName>
    </submittedName>
</protein>
<evidence type="ECO:0000313" key="2">
    <source>
        <dbReference type="EMBL" id="GEA39139.1"/>
    </source>
</evidence>
<dbReference type="AlphaFoldDB" id="A0A829W3U9"/>
<dbReference type="RefSeq" id="WP_141267784.1">
    <property type="nucleotide sequence ID" value="NZ_BJLB01000001.1"/>
</dbReference>
<evidence type="ECO:0000313" key="1">
    <source>
        <dbReference type="EMBL" id="GEA38794.1"/>
    </source>
</evidence>
<dbReference type="Proteomes" id="UP000315200">
    <property type="component" value="Unassembled WGS sequence"/>
</dbReference>
<sequence length="63" mass="7350">MEREEQRKIWADKEMGIASLGGRWWENQTKTERLINSPHSMFVADFMAVPLKLPVSETGMKQE</sequence>
<proteinExistence type="predicted"/>
<name>A0A829W3U9_9FIRM</name>
<evidence type="ECO:0000313" key="3">
    <source>
        <dbReference type="Proteomes" id="UP000315200"/>
    </source>
</evidence>
<dbReference type="EMBL" id="BJLB01000001">
    <property type="protein sequence ID" value="GEA39139.1"/>
    <property type="molecule type" value="Genomic_DNA"/>
</dbReference>
<dbReference type="EMBL" id="BJLB01000001">
    <property type="protein sequence ID" value="GEA38794.1"/>
    <property type="molecule type" value="Genomic_DNA"/>
</dbReference>
<organism evidence="2 3">
    <name type="scientific">Enterocloster clostridioformis</name>
    <dbReference type="NCBI Taxonomy" id="1531"/>
    <lineage>
        <taxon>Bacteria</taxon>
        <taxon>Bacillati</taxon>
        <taxon>Bacillota</taxon>
        <taxon>Clostridia</taxon>
        <taxon>Lachnospirales</taxon>
        <taxon>Lachnospiraceae</taxon>
        <taxon>Enterocloster</taxon>
    </lineage>
</organism>